<evidence type="ECO:0000259" key="3">
    <source>
        <dbReference type="Pfam" id="PF13387"/>
    </source>
</evidence>
<dbReference type="OrthoDB" id="274718at2"/>
<keyword evidence="2" id="KW-1133">Transmembrane helix</keyword>
<dbReference type="RefSeq" id="WP_053073204.1">
    <property type="nucleotide sequence ID" value="NZ_CAJGUQ010000317.1"/>
</dbReference>
<keyword evidence="2" id="KW-0812">Transmembrane</keyword>
<dbReference type="Proteomes" id="UP000092950">
    <property type="component" value="Chromosome"/>
</dbReference>
<keyword evidence="2" id="KW-0472">Membrane</keyword>
<keyword evidence="7" id="KW-1185">Reference proteome</keyword>
<sequence length="339" mass="38106">MSGKSIAWRVPAALALALFSAWGALALYYQFPGGAPGKTLALALWLAGALTALHALAARPAWRRRAGWGYLLLAALLLAWWQGLQPSNDRQWADDVARMLQGSRDGSLVTLDNVRNFRWRSDSDYTVRWENRRYDLDRLESVDMVLSTWGMPAIAHTLVSFGFSDGQRVVFSVEIRKERHEHFSELGGFFKQFELSVVAADERDIIYVRTAVRGEQVSLYPIRMPRQAMRELFLAYVDTANALRERPPFYHTVTANCTTLVYEMVRAIVPGLPLDYRLLLSGYLPEYLYAHGGLGHDRTLAQLRRQADITARAAQAGDGPGFSQAIRQPWAPPGVQSPR</sequence>
<dbReference type="EMBL" id="CP016440">
    <property type="protein sequence ID" value="ANY16748.1"/>
    <property type="molecule type" value="Genomic_DNA"/>
</dbReference>
<gene>
    <name evidence="4" type="ORF">BBN53_13150</name>
    <name evidence="5" type="ORF">ERS370011_02790</name>
</gene>
<evidence type="ECO:0000256" key="1">
    <source>
        <dbReference type="SAM" id="MobiDB-lite"/>
    </source>
</evidence>
<dbReference type="KEGG" id="bpdz:BBN53_13150"/>
<reference evidence="4 7" key="2">
    <citation type="submission" date="2016-07" db="EMBL/GenBank/DDBJ databases">
        <title>Complete genome sequences of Bordetella pseudohinzii.</title>
        <authorList>
            <person name="Spilker T."/>
            <person name="Darrah R."/>
            <person name="LiPuma J.J."/>
        </authorList>
    </citation>
    <scope>NUCLEOTIDE SEQUENCE [LARGE SCALE GENOMIC DNA]</scope>
    <source>
        <strain evidence="4 7">HI4681</strain>
    </source>
</reference>
<organism evidence="5 6">
    <name type="scientific">Bordetella pseudohinzii</name>
    <dbReference type="NCBI Taxonomy" id="1331258"/>
    <lineage>
        <taxon>Bacteria</taxon>
        <taxon>Pseudomonadati</taxon>
        <taxon>Pseudomonadota</taxon>
        <taxon>Betaproteobacteria</taxon>
        <taxon>Burkholderiales</taxon>
        <taxon>Alcaligenaceae</taxon>
        <taxon>Bordetella</taxon>
    </lineage>
</organism>
<evidence type="ECO:0000313" key="6">
    <source>
        <dbReference type="Proteomes" id="UP000053096"/>
    </source>
</evidence>
<dbReference type="InterPro" id="IPR025178">
    <property type="entry name" value="Lnb_N"/>
</dbReference>
<feature type="domain" description="Lnb N-terminal periplasmic" evidence="3">
    <location>
        <begin position="126"/>
        <end position="282"/>
    </location>
</feature>
<protein>
    <recommendedName>
        <fullName evidence="3">Lnb N-terminal periplasmic domain-containing protein</fullName>
    </recommendedName>
</protein>
<evidence type="ECO:0000313" key="7">
    <source>
        <dbReference type="Proteomes" id="UP000092950"/>
    </source>
</evidence>
<feature type="transmembrane region" description="Helical" evidence="2">
    <location>
        <begin position="42"/>
        <end position="59"/>
    </location>
</feature>
<evidence type="ECO:0000313" key="5">
    <source>
        <dbReference type="EMBL" id="CUI90436.1"/>
    </source>
</evidence>
<evidence type="ECO:0000313" key="4">
    <source>
        <dbReference type="EMBL" id="ANY16748.1"/>
    </source>
</evidence>
<proteinExistence type="predicted"/>
<dbReference type="Proteomes" id="UP000053096">
    <property type="component" value="Unassembled WGS sequence"/>
</dbReference>
<dbReference type="EMBL" id="CYTV01000007">
    <property type="protein sequence ID" value="CUI90436.1"/>
    <property type="molecule type" value="Genomic_DNA"/>
</dbReference>
<feature type="region of interest" description="Disordered" evidence="1">
    <location>
        <begin position="314"/>
        <end position="339"/>
    </location>
</feature>
<dbReference type="AlphaFoldDB" id="A0A0M9ID47"/>
<feature type="transmembrane region" description="Helical" evidence="2">
    <location>
        <begin position="66"/>
        <end position="84"/>
    </location>
</feature>
<dbReference type="Pfam" id="PF13387">
    <property type="entry name" value="Lnb_N"/>
    <property type="match status" value="1"/>
</dbReference>
<evidence type="ECO:0000256" key="2">
    <source>
        <dbReference type="SAM" id="Phobius"/>
    </source>
</evidence>
<name>A0A0M9ID47_9BORD</name>
<accession>A0A0M9ID47</accession>
<reference evidence="5 6" key="1">
    <citation type="submission" date="2015-09" db="EMBL/GenBank/DDBJ databases">
        <authorList>
            <person name="Jackson K.R."/>
            <person name="Lunt B.L."/>
            <person name="Fisher J.N.B."/>
            <person name="Gardner A.V."/>
            <person name="Bailey M.E."/>
            <person name="Deus L.M."/>
            <person name="Earl A.S."/>
            <person name="Gibby P.D."/>
            <person name="Hartmann K.A."/>
            <person name="Liu J.E."/>
            <person name="Manci A.M."/>
            <person name="Nielsen D.A."/>
            <person name="Solomon M.B."/>
            <person name="Breakwell D.P."/>
            <person name="Burnett S.H."/>
            <person name="Grose J.H."/>
        </authorList>
    </citation>
    <scope>NUCLEOTIDE SEQUENCE [LARGE SCALE GENOMIC DNA]</scope>
    <source>
        <strain evidence="5 6">2789STDY5608636</strain>
    </source>
</reference>